<reference evidence="6" key="1">
    <citation type="submission" date="2023-07" db="EMBL/GenBank/DDBJ databases">
        <title>Identification and characterization of horizontal gene transfer across gut microbiota members of farm animals based on homology search.</title>
        <authorList>
            <person name="Schwarzerova J."/>
            <person name="Nykrynova M."/>
            <person name="Jureckova K."/>
            <person name="Cejkova D."/>
            <person name="Rychlik I."/>
        </authorList>
    </citation>
    <scope>NUCLEOTIDE SEQUENCE [LARGE SCALE GENOMIC DNA]</scope>
    <source>
        <strain evidence="6">109_WCHN</strain>
    </source>
</reference>
<keyword evidence="3" id="KW-0067">ATP-binding</keyword>
<evidence type="ECO:0000259" key="4">
    <source>
        <dbReference type="SMART" id="SM00382"/>
    </source>
</evidence>
<feature type="domain" description="AAA+ ATPase" evidence="4">
    <location>
        <begin position="628"/>
        <end position="768"/>
    </location>
</feature>
<dbReference type="PRINTS" id="PR00819">
    <property type="entry name" value="CBXCFQXSUPER"/>
</dbReference>
<dbReference type="RefSeq" id="WP_289558026.1">
    <property type="nucleotide sequence ID" value="NZ_JAUDEN010000001.1"/>
</dbReference>
<dbReference type="SUPFAM" id="SSF52540">
    <property type="entry name" value="P-loop containing nucleoside triphosphate hydrolases"/>
    <property type="match status" value="1"/>
</dbReference>
<keyword evidence="2" id="KW-0547">Nucleotide-binding</keyword>
<proteinExistence type="inferred from homology"/>
<evidence type="ECO:0000256" key="2">
    <source>
        <dbReference type="ARBA" id="ARBA00022741"/>
    </source>
</evidence>
<comment type="caution">
    <text evidence="5">The sequence shown here is derived from an EMBL/GenBank/DDBJ whole genome shotgun (WGS) entry which is preliminary data.</text>
</comment>
<dbReference type="Gene3D" id="1.10.8.60">
    <property type="match status" value="1"/>
</dbReference>
<dbReference type="SMART" id="SM00382">
    <property type="entry name" value="AAA"/>
    <property type="match status" value="1"/>
</dbReference>
<dbReference type="InterPro" id="IPR027417">
    <property type="entry name" value="P-loop_NTPase"/>
</dbReference>
<protein>
    <submittedName>
        <fullName evidence="5">AAA family ATPase</fullName>
    </submittedName>
</protein>
<sequence>MIDNVYNETPLTDGFDKFIEDSNKTETERCTYDNIDYIVPAGFSPATYSFRSAELILDGNNLMDKETNFKACLPDTRFAISFFLFVTQVENEGCCDDEAVQAWLYKKGKRKALAIRKEIPNEDGIYFDFSELGDSLSPGEYFLLLNNLEASESDCNFEAMGTNLRFSFSILPDGRHLAHPDIRNIRLHRDRTPLAGTSGRISLSFSLSRAMRKYDEFTACCYDESFFLMDRIFISQSPEMPQSRKVCTSLNSPFIWMPGQYTCLLSHNGEPFHKISFSLENERISVKMSESIKKHSSEYILLRYMESDRRNSFYWSELRRTPGFGSIKRKAMEYFQDNALNLMRKDCDLGPIRRNMNFLFIGKETEGTKNAIKDFAFILCETRNFNYVDAEELTEQKNLADPYAAVNGLFEGLTEGVVCISNLYALLNANENRFFQKLEKKLKTERKLTLFFLGTDAEINQVFETNPTLKGLFPEKNSVGLCSYTVSDIAHALQNTLKKQQFSFSEEAELRLTKLLAGMDAKGKLKNWGAEQVEQFFTGSILPCFWQRILDMECQEETSMKQELSKIKAEDIHDGFTDGKDTSFEQEMSGLNAMTGLHEVKQLLNATFNQLQFDDLRSRMGLAVRKKGIHHMIFTGNPGTGKTTVARMIGKIFHAMGLLSKGDVIVTERSRMVGQFLGETERNMQEILRKAQGNVLFIDEAYTLTADKDNRKDFGYRAVECLLTVLSRNSPDMIVVLAGYEKEMNQMLATNPGLRGRFPHTLRFEDYSADELMEIALQLFRKEEYILTGEASRQLYETISEAVADKTESFSNARWIEQYVYSGILPAMAERVLNRGGAIDKESCRTVEKEDVETAFLKFKPRQIETAVIPRIGFRA</sequence>
<dbReference type="PANTHER" id="PTHR43392">
    <property type="entry name" value="AAA-TYPE ATPASE FAMILY PROTEIN / ANKYRIN REPEAT FAMILY PROTEIN"/>
    <property type="match status" value="1"/>
</dbReference>
<evidence type="ECO:0000313" key="6">
    <source>
        <dbReference type="Proteomes" id="UP001169458"/>
    </source>
</evidence>
<keyword evidence="6" id="KW-1185">Reference proteome</keyword>
<dbReference type="Pfam" id="PF00004">
    <property type="entry name" value="AAA"/>
    <property type="match status" value="1"/>
</dbReference>
<dbReference type="EMBL" id="JAUDEN010000001">
    <property type="protein sequence ID" value="MDM8323708.1"/>
    <property type="molecule type" value="Genomic_DNA"/>
</dbReference>
<dbReference type="InterPro" id="IPR000641">
    <property type="entry name" value="CbxX/CfxQ"/>
</dbReference>
<evidence type="ECO:0000256" key="3">
    <source>
        <dbReference type="ARBA" id="ARBA00022840"/>
    </source>
</evidence>
<dbReference type="InterPro" id="IPR003593">
    <property type="entry name" value="AAA+_ATPase"/>
</dbReference>
<comment type="similarity">
    <text evidence="1">Belongs to the CbxX/CfxQ family.</text>
</comment>
<accession>A0ABT7VBP9</accession>
<dbReference type="InterPro" id="IPR003959">
    <property type="entry name" value="ATPase_AAA_core"/>
</dbReference>
<name>A0ABT7VBP9_9BACE</name>
<dbReference type="Gene3D" id="3.40.50.300">
    <property type="entry name" value="P-loop containing nucleotide triphosphate hydrolases"/>
    <property type="match status" value="1"/>
</dbReference>
<gene>
    <name evidence="5" type="ORF">QUW60_00400</name>
</gene>
<dbReference type="CDD" id="cd00009">
    <property type="entry name" value="AAA"/>
    <property type="match status" value="1"/>
</dbReference>
<dbReference type="Proteomes" id="UP001169458">
    <property type="component" value="Unassembled WGS sequence"/>
</dbReference>
<dbReference type="InterPro" id="IPR050773">
    <property type="entry name" value="CbxX/CfxQ_RuBisCO_ESX"/>
</dbReference>
<evidence type="ECO:0000313" key="5">
    <source>
        <dbReference type="EMBL" id="MDM8323708.1"/>
    </source>
</evidence>
<evidence type="ECO:0000256" key="1">
    <source>
        <dbReference type="ARBA" id="ARBA00010378"/>
    </source>
</evidence>
<organism evidence="5 6">
    <name type="scientific">Bacteroides gallinaceum</name>
    <dbReference type="NCBI Taxonomy" id="1462571"/>
    <lineage>
        <taxon>Bacteria</taxon>
        <taxon>Pseudomonadati</taxon>
        <taxon>Bacteroidota</taxon>
        <taxon>Bacteroidia</taxon>
        <taxon>Bacteroidales</taxon>
        <taxon>Bacteroidaceae</taxon>
        <taxon>Bacteroides</taxon>
    </lineage>
</organism>
<dbReference type="PANTHER" id="PTHR43392:SF2">
    <property type="entry name" value="AAA-TYPE ATPASE FAMILY PROTEIN _ ANKYRIN REPEAT FAMILY PROTEIN"/>
    <property type="match status" value="1"/>
</dbReference>